<dbReference type="EMBL" id="SWKU01000005">
    <property type="protein sequence ID" value="KAF3006487.1"/>
    <property type="molecule type" value="Genomic_DNA"/>
</dbReference>
<dbReference type="Gene3D" id="3.30.420.40">
    <property type="match status" value="1"/>
</dbReference>
<accession>A0A9P4WD71</accession>
<dbReference type="Proteomes" id="UP000801428">
    <property type="component" value="Unassembled WGS sequence"/>
</dbReference>
<sequence>MSMRNRLIVGLDYGTTFTGVAYCESSGTGRNGEQVEIIHDWPSQYTQIGMKEKVPSEITYQSEGLLDTQQRGEAAKIFRELSRSRQTERKEPVEIVADYLAQVKTHLIKNLDKKYGKTL</sequence>
<organism evidence="1 2">
    <name type="scientific">Curvularia kusanoi</name>
    <name type="common">Cochliobolus kusanoi</name>
    <dbReference type="NCBI Taxonomy" id="90978"/>
    <lineage>
        <taxon>Eukaryota</taxon>
        <taxon>Fungi</taxon>
        <taxon>Dikarya</taxon>
        <taxon>Ascomycota</taxon>
        <taxon>Pezizomycotina</taxon>
        <taxon>Dothideomycetes</taxon>
        <taxon>Pleosporomycetidae</taxon>
        <taxon>Pleosporales</taxon>
        <taxon>Pleosporineae</taxon>
        <taxon>Pleosporaceae</taxon>
        <taxon>Curvularia</taxon>
    </lineage>
</organism>
<proteinExistence type="predicted"/>
<dbReference type="OrthoDB" id="2963168at2759"/>
<dbReference type="InterPro" id="IPR043129">
    <property type="entry name" value="ATPase_NBD"/>
</dbReference>
<name>A0A9P4WD71_CURKU</name>
<evidence type="ECO:0000313" key="1">
    <source>
        <dbReference type="EMBL" id="KAF3006487.1"/>
    </source>
</evidence>
<reference evidence="1" key="1">
    <citation type="submission" date="2019-04" db="EMBL/GenBank/DDBJ databases">
        <title>Sequencing of skin fungus with MAO and IRED activity.</title>
        <authorList>
            <person name="Marsaioli A.J."/>
            <person name="Bonatto J.M.C."/>
            <person name="Reis Junior O."/>
        </authorList>
    </citation>
    <scope>NUCLEOTIDE SEQUENCE</scope>
    <source>
        <strain evidence="1">30M1</strain>
    </source>
</reference>
<comment type="caution">
    <text evidence="1">The sequence shown here is derived from an EMBL/GenBank/DDBJ whole genome shotgun (WGS) entry which is preliminary data.</text>
</comment>
<gene>
    <name evidence="1" type="ORF">E8E13_004259</name>
</gene>
<evidence type="ECO:0000313" key="2">
    <source>
        <dbReference type="Proteomes" id="UP000801428"/>
    </source>
</evidence>
<dbReference type="SUPFAM" id="SSF53067">
    <property type="entry name" value="Actin-like ATPase domain"/>
    <property type="match status" value="1"/>
</dbReference>
<dbReference type="PANTHER" id="PTHR14187:SF82">
    <property type="entry name" value="FAMILY CHAPERONE, PUTATIVE (AFU_ORTHOLOGUE AFUA_7G08575)-RELATED"/>
    <property type="match status" value="1"/>
</dbReference>
<protein>
    <submittedName>
        <fullName evidence="1">Uncharacterized protein</fullName>
    </submittedName>
</protein>
<dbReference type="AlphaFoldDB" id="A0A9P4WD71"/>
<keyword evidence="2" id="KW-1185">Reference proteome</keyword>
<dbReference type="PANTHER" id="PTHR14187">
    <property type="entry name" value="ALPHA KINASE/ELONGATION FACTOR 2 KINASE"/>
    <property type="match status" value="1"/>
</dbReference>